<evidence type="ECO:0008006" key="3">
    <source>
        <dbReference type="Google" id="ProtNLM"/>
    </source>
</evidence>
<proteinExistence type="predicted"/>
<protein>
    <recommendedName>
        <fullName evidence="3">RNase H type-1 domain-containing protein</fullName>
    </recommendedName>
</protein>
<sequence length="76" mass="8560">MGYGAIVRDSDCFVLGRSKSFKETAIDVEWAELISFEENVKVVGDLNISKVVFEFEVPIWSTGLKREVGTLLSWCN</sequence>
<evidence type="ECO:0000313" key="1">
    <source>
        <dbReference type="EMBL" id="MBA0583809.1"/>
    </source>
</evidence>
<feature type="non-terminal residue" evidence="1">
    <location>
        <position position="76"/>
    </location>
</feature>
<dbReference type="EMBL" id="JABEZZ010000004">
    <property type="protein sequence ID" value="MBA0583809.1"/>
    <property type="molecule type" value="Genomic_DNA"/>
</dbReference>
<comment type="caution">
    <text evidence="1">The sequence shown here is derived from an EMBL/GenBank/DDBJ whole genome shotgun (WGS) entry which is preliminary data.</text>
</comment>
<name>A0A7J8P3I4_GOSRA</name>
<dbReference type="AlphaFoldDB" id="A0A7J8P3I4"/>
<accession>A0A7J8P3I4</accession>
<dbReference type="Proteomes" id="UP000593578">
    <property type="component" value="Unassembled WGS sequence"/>
</dbReference>
<evidence type="ECO:0000313" key="2">
    <source>
        <dbReference type="Proteomes" id="UP000593578"/>
    </source>
</evidence>
<gene>
    <name evidence="1" type="ORF">Gorai_014653</name>
</gene>
<reference evidence="1 2" key="1">
    <citation type="journal article" date="2019" name="Genome Biol. Evol.">
        <title>Insights into the evolution of the New World diploid cottons (Gossypium, subgenus Houzingenia) based on genome sequencing.</title>
        <authorList>
            <person name="Grover C.E."/>
            <person name="Arick M.A. 2nd"/>
            <person name="Thrash A."/>
            <person name="Conover J.L."/>
            <person name="Sanders W.S."/>
            <person name="Peterson D.G."/>
            <person name="Frelichowski J.E."/>
            <person name="Scheffler J.A."/>
            <person name="Scheffler B.E."/>
            <person name="Wendel J.F."/>
        </authorList>
    </citation>
    <scope>NUCLEOTIDE SEQUENCE [LARGE SCALE GENOMIC DNA]</scope>
    <source>
        <strain evidence="1">8</strain>
        <tissue evidence="1">Leaf</tissue>
    </source>
</reference>
<organism evidence="1 2">
    <name type="scientific">Gossypium raimondii</name>
    <name type="common">Peruvian cotton</name>
    <name type="synonym">Gossypium klotzschianum subsp. raimondii</name>
    <dbReference type="NCBI Taxonomy" id="29730"/>
    <lineage>
        <taxon>Eukaryota</taxon>
        <taxon>Viridiplantae</taxon>
        <taxon>Streptophyta</taxon>
        <taxon>Embryophyta</taxon>
        <taxon>Tracheophyta</taxon>
        <taxon>Spermatophyta</taxon>
        <taxon>Magnoliopsida</taxon>
        <taxon>eudicotyledons</taxon>
        <taxon>Gunneridae</taxon>
        <taxon>Pentapetalae</taxon>
        <taxon>rosids</taxon>
        <taxon>malvids</taxon>
        <taxon>Malvales</taxon>
        <taxon>Malvaceae</taxon>
        <taxon>Malvoideae</taxon>
        <taxon>Gossypium</taxon>
    </lineage>
</organism>